<sequence>MSPSVFRGTTARALRIAPRLRTQCGSARRVSSVAVEGQQKLLSAHLQEADPVMFDIIEKEKTRQKQFINLIPSENFTSQAVLDALGSPMQNKYSEGYPGARYYGGNEFIDASERLCQQRALETFGLDEKNWGVNVQRT</sequence>
<evidence type="ECO:0000259" key="6">
    <source>
        <dbReference type="Pfam" id="PF00464"/>
    </source>
</evidence>
<dbReference type="InterPro" id="IPR015421">
    <property type="entry name" value="PyrdxlP-dep_Trfase_major"/>
</dbReference>
<dbReference type="InterPro" id="IPR039429">
    <property type="entry name" value="SHMT-like_dom"/>
</dbReference>
<dbReference type="InterPro" id="IPR015424">
    <property type="entry name" value="PyrdxlP-dep_Trfase"/>
</dbReference>
<comment type="caution">
    <text evidence="7">The sequence shown here is derived from an EMBL/GenBank/DDBJ whole genome shotgun (WGS) entry which is preliminary data.</text>
</comment>
<reference evidence="7 8" key="1">
    <citation type="journal article" date="2024" name="Commun. Biol.">
        <title>Comparative genomic analysis of thermophilic fungi reveals convergent evolutionary adaptations and gene losses.</title>
        <authorList>
            <person name="Steindorff A.S."/>
            <person name="Aguilar-Pontes M.V."/>
            <person name="Robinson A.J."/>
            <person name="Andreopoulos B."/>
            <person name="LaButti K."/>
            <person name="Kuo A."/>
            <person name="Mondo S."/>
            <person name="Riley R."/>
            <person name="Otillar R."/>
            <person name="Haridas S."/>
            <person name="Lipzen A."/>
            <person name="Grimwood J."/>
            <person name="Schmutz J."/>
            <person name="Clum A."/>
            <person name="Reid I.D."/>
            <person name="Moisan M.C."/>
            <person name="Butler G."/>
            <person name="Nguyen T.T.M."/>
            <person name="Dewar K."/>
            <person name="Conant G."/>
            <person name="Drula E."/>
            <person name="Henrissat B."/>
            <person name="Hansel C."/>
            <person name="Singer S."/>
            <person name="Hutchinson M.I."/>
            <person name="de Vries R.P."/>
            <person name="Natvig D.O."/>
            <person name="Powell A.J."/>
            <person name="Tsang A."/>
            <person name="Grigoriev I.V."/>
        </authorList>
    </citation>
    <scope>NUCLEOTIDE SEQUENCE [LARGE SCALE GENOMIC DNA]</scope>
    <source>
        <strain evidence="7 8">ATCC 24622</strain>
    </source>
</reference>
<comment type="function">
    <text evidence="2">Interconversion of serine and glycine.</text>
</comment>
<dbReference type="InterPro" id="IPR049943">
    <property type="entry name" value="Ser_HO-MeTrfase-like"/>
</dbReference>
<dbReference type="SUPFAM" id="SSF53383">
    <property type="entry name" value="PLP-dependent transferases"/>
    <property type="match status" value="1"/>
</dbReference>
<evidence type="ECO:0000256" key="3">
    <source>
        <dbReference type="ARBA" id="ARBA00022898"/>
    </source>
</evidence>
<feature type="domain" description="Serine hydroxymethyltransferase-like" evidence="6">
    <location>
        <begin position="46"/>
        <end position="137"/>
    </location>
</feature>
<evidence type="ECO:0000256" key="2">
    <source>
        <dbReference type="ARBA" id="ARBA00002224"/>
    </source>
</evidence>
<evidence type="ECO:0000313" key="8">
    <source>
        <dbReference type="Proteomes" id="UP001586593"/>
    </source>
</evidence>
<dbReference type="Gene3D" id="3.40.640.10">
    <property type="entry name" value="Type I PLP-dependent aspartate aminotransferase-like (Major domain)"/>
    <property type="match status" value="1"/>
</dbReference>
<accession>A0ABR3V8T1</accession>
<keyword evidence="8" id="KW-1185">Reference proteome</keyword>
<organism evidence="7 8">
    <name type="scientific">Phialemonium thermophilum</name>
    <dbReference type="NCBI Taxonomy" id="223376"/>
    <lineage>
        <taxon>Eukaryota</taxon>
        <taxon>Fungi</taxon>
        <taxon>Dikarya</taxon>
        <taxon>Ascomycota</taxon>
        <taxon>Pezizomycotina</taxon>
        <taxon>Sordariomycetes</taxon>
        <taxon>Sordariomycetidae</taxon>
        <taxon>Cephalothecales</taxon>
        <taxon>Cephalothecaceae</taxon>
        <taxon>Phialemonium</taxon>
    </lineage>
</organism>
<dbReference type="Proteomes" id="UP001586593">
    <property type="component" value="Unassembled WGS sequence"/>
</dbReference>
<evidence type="ECO:0000256" key="1">
    <source>
        <dbReference type="ARBA" id="ARBA00001933"/>
    </source>
</evidence>
<evidence type="ECO:0000313" key="7">
    <source>
        <dbReference type="EMBL" id="KAL1837962.1"/>
    </source>
</evidence>
<dbReference type="EMBL" id="JAZHXJ010002552">
    <property type="protein sequence ID" value="KAL1837962.1"/>
    <property type="molecule type" value="Genomic_DNA"/>
</dbReference>
<evidence type="ECO:0000256" key="4">
    <source>
        <dbReference type="ARBA" id="ARBA00031137"/>
    </source>
</evidence>
<keyword evidence="3" id="KW-0663">Pyridoxal phosphate</keyword>
<dbReference type="Pfam" id="PF00464">
    <property type="entry name" value="SHMT"/>
    <property type="match status" value="1"/>
</dbReference>
<protein>
    <recommendedName>
        <fullName evidence="5">Glycine hydroxymethyltransferase</fullName>
    </recommendedName>
    <alternativeName>
        <fullName evidence="4">Serine methylase</fullName>
    </alternativeName>
</protein>
<gene>
    <name evidence="7" type="ORF">VTK73DRAFT_4501</name>
</gene>
<comment type="cofactor">
    <cofactor evidence="1">
        <name>pyridoxal 5'-phosphate</name>
        <dbReference type="ChEBI" id="CHEBI:597326"/>
    </cofactor>
</comment>
<proteinExistence type="predicted"/>
<dbReference type="PANTHER" id="PTHR11680">
    <property type="entry name" value="SERINE HYDROXYMETHYLTRANSFERASE"/>
    <property type="match status" value="1"/>
</dbReference>
<evidence type="ECO:0000256" key="5">
    <source>
        <dbReference type="ARBA" id="ARBA00032953"/>
    </source>
</evidence>
<dbReference type="PANTHER" id="PTHR11680:SF57">
    <property type="entry name" value="SERINE HYDROXYMETHYLTRANSFERASE, MITOCHONDRIAL"/>
    <property type="match status" value="1"/>
</dbReference>
<name>A0ABR3V8T1_9PEZI</name>